<accession>A0AAV6WM77</accession>
<dbReference type="PANTHER" id="PTHR33193">
    <property type="entry name" value="DOMAIN PROTEIN, PUTATIVE (DUF3511)-RELATED"/>
    <property type="match status" value="1"/>
</dbReference>
<dbReference type="InterPro" id="IPR021899">
    <property type="entry name" value="DUF3511"/>
</dbReference>
<sequence>MDRVGTRNESDRQNKDFNPNVKSISKTWYKGEELKRKKRIAKYKLYAVEGKVKDCLKNGFRCCVMIIKGISQNDLNHPLKMKDSRQIKGYEKELGKIRSLNDVVLSKEGKNKKLTRVYENGAASTEELKELDGYDINKTDAQDHTNIQQTWEDAEFHESVQNYPHSRDPTSP</sequence>
<evidence type="ECO:0000256" key="1">
    <source>
        <dbReference type="SAM" id="MobiDB-lite"/>
    </source>
</evidence>
<dbReference type="Pfam" id="PF12023">
    <property type="entry name" value="DUF3511"/>
    <property type="match status" value="1"/>
</dbReference>
<dbReference type="PANTHER" id="PTHR33193:SF13">
    <property type="entry name" value="EXPRESSED PROTEIN"/>
    <property type="match status" value="1"/>
</dbReference>
<dbReference type="AlphaFoldDB" id="A0AAV6WM77"/>
<comment type="caution">
    <text evidence="2">The sequence shown here is derived from an EMBL/GenBank/DDBJ whole genome shotgun (WGS) entry which is preliminary data.</text>
</comment>
<dbReference type="EMBL" id="WHWC01000015">
    <property type="protein sequence ID" value="KAG8369121.1"/>
    <property type="molecule type" value="Genomic_DNA"/>
</dbReference>
<name>A0AAV6WM77_9LAMI</name>
<protein>
    <submittedName>
        <fullName evidence="2">Uncharacterized protein</fullName>
    </submittedName>
</protein>
<proteinExistence type="predicted"/>
<feature type="region of interest" description="Disordered" evidence="1">
    <location>
        <begin position="132"/>
        <end position="172"/>
    </location>
</feature>
<dbReference type="Proteomes" id="UP000826271">
    <property type="component" value="Unassembled WGS sequence"/>
</dbReference>
<keyword evidence="3" id="KW-1185">Reference proteome</keyword>
<gene>
    <name evidence="2" type="ORF">BUALT_Bualt15G0118300</name>
</gene>
<organism evidence="2 3">
    <name type="scientific">Buddleja alternifolia</name>
    <dbReference type="NCBI Taxonomy" id="168488"/>
    <lineage>
        <taxon>Eukaryota</taxon>
        <taxon>Viridiplantae</taxon>
        <taxon>Streptophyta</taxon>
        <taxon>Embryophyta</taxon>
        <taxon>Tracheophyta</taxon>
        <taxon>Spermatophyta</taxon>
        <taxon>Magnoliopsida</taxon>
        <taxon>eudicotyledons</taxon>
        <taxon>Gunneridae</taxon>
        <taxon>Pentapetalae</taxon>
        <taxon>asterids</taxon>
        <taxon>lamiids</taxon>
        <taxon>Lamiales</taxon>
        <taxon>Scrophulariaceae</taxon>
        <taxon>Buddlejeae</taxon>
        <taxon>Buddleja</taxon>
    </lineage>
</organism>
<reference evidence="2" key="1">
    <citation type="submission" date="2019-10" db="EMBL/GenBank/DDBJ databases">
        <authorList>
            <person name="Zhang R."/>
            <person name="Pan Y."/>
            <person name="Wang J."/>
            <person name="Ma R."/>
            <person name="Yu S."/>
        </authorList>
    </citation>
    <scope>NUCLEOTIDE SEQUENCE</scope>
    <source>
        <strain evidence="2">LA-IB0</strain>
        <tissue evidence="2">Leaf</tissue>
    </source>
</reference>
<evidence type="ECO:0000313" key="3">
    <source>
        <dbReference type="Proteomes" id="UP000826271"/>
    </source>
</evidence>
<feature type="compositionally biased region" description="Basic and acidic residues" evidence="1">
    <location>
        <begin position="132"/>
        <end position="143"/>
    </location>
</feature>
<evidence type="ECO:0000313" key="2">
    <source>
        <dbReference type="EMBL" id="KAG8369121.1"/>
    </source>
</evidence>